<sequence length="414" mass="47809">MSILTRTSLHLTRILLRCSLNRYTTKQLYPFRRDREDFARKLMLVSFYCTKGNKSVADASTIIADIKPELTSAGPLNIDKNSTDESISEIEEKNEEIETKEGEETASKLSVDTSVSPTIISRVTQTSSARTTSSTGDEDGDHKDDANSWRTMKYTFTIFGVTVTVTGLFLLMEFGAPGLGEDGQVIEDEYSKLSIPAQYIYRTFKQMNYYRKLINEPSRDKLLPDELKYPYHQPPYTLVLEFKDVLVHPDWTYNTGWRFKKRPGIDQFLEMLSGIYEIVIYTAELGMTVFPILEVLDPNNLITYKLVRDATNFTDGHHVKDLGKLNRNLNKVILVDWDTDSVLDHQDNVLKVLRWDGNDFDTTLLDLANFLRVIAMSDVQDVRDVLRYYSQFDDPIAAFREKQRELERTMYNRK</sequence>
<dbReference type="EMBL" id="CM043023">
    <property type="protein sequence ID" value="KAI4454707.1"/>
    <property type="molecule type" value="Genomic_DNA"/>
</dbReference>
<protein>
    <submittedName>
        <fullName evidence="1">Nuclear lim interactor-interacting factor-related</fullName>
    </submittedName>
</protein>
<name>A0ACB9SHV8_HOLOL</name>
<comment type="caution">
    <text evidence="1">The sequence shown here is derived from an EMBL/GenBank/DDBJ whole genome shotgun (WGS) entry which is preliminary data.</text>
</comment>
<keyword evidence="2" id="KW-1185">Reference proteome</keyword>
<accession>A0ACB9SHV8</accession>
<gene>
    <name evidence="1" type="ORF">MML48_9g00018876</name>
</gene>
<proteinExistence type="predicted"/>
<evidence type="ECO:0000313" key="2">
    <source>
        <dbReference type="Proteomes" id="UP001056778"/>
    </source>
</evidence>
<organism evidence="1 2">
    <name type="scientific">Holotrichia oblita</name>
    <name type="common">Chafer beetle</name>
    <dbReference type="NCBI Taxonomy" id="644536"/>
    <lineage>
        <taxon>Eukaryota</taxon>
        <taxon>Metazoa</taxon>
        <taxon>Ecdysozoa</taxon>
        <taxon>Arthropoda</taxon>
        <taxon>Hexapoda</taxon>
        <taxon>Insecta</taxon>
        <taxon>Pterygota</taxon>
        <taxon>Neoptera</taxon>
        <taxon>Endopterygota</taxon>
        <taxon>Coleoptera</taxon>
        <taxon>Polyphaga</taxon>
        <taxon>Scarabaeiformia</taxon>
        <taxon>Scarabaeidae</taxon>
        <taxon>Melolonthinae</taxon>
        <taxon>Holotrichia</taxon>
    </lineage>
</organism>
<evidence type="ECO:0000313" key="1">
    <source>
        <dbReference type="EMBL" id="KAI4454707.1"/>
    </source>
</evidence>
<dbReference type="Proteomes" id="UP001056778">
    <property type="component" value="Chromosome 9"/>
</dbReference>
<reference evidence="1" key="1">
    <citation type="submission" date="2022-04" db="EMBL/GenBank/DDBJ databases">
        <title>Chromosome-scale genome assembly of Holotrichia oblita Faldermann.</title>
        <authorList>
            <person name="Rongchong L."/>
        </authorList>
    </citation>
    <scope>NUCLEOTIDE SEQUENCE</scope>
    <source>
        <strain evidence="1">81SQS9</strain>
    </source>
</reference>